<keyword evidence="2" id="KW-0812">Transmembrane</keyword>
<evidence type="ECO:0000256" key="2">
    <source>
        <dbReference type="SAM" id="Phobius"/>
    </source>
</evidence>
<organism evidence="4 5">
    <name type="scientific">Colletotrichum tabaci</name>
    <dbReference type="NCBI Taxonomy" id="1209068"/>
    <lineage>
        <taxon>Eukaryota</taxon>
        <taxon>Fungi</taxon>
        <taxon>Dikarya</taxon>
        <taxon>Ascomycota</taxon>
        <taxon>Pezizomycotina</taxon>
        <taxon>Sordariomycetes</taxon>
        <taxon>Hypocreomycetidae</taxon>
        <taxon>Glomerellales</taxon>
        <taxon>Glomerellaceae</taxon>
        <taxon>Colletotrichum</taxon>
        <taxon>Colletotrichum destructivum species complex</taxon>
    </lineage>
</organism>
<reference evidence="4 5" key="1">
    <citation type="submission" date="2023-04" db="EMBL/GenBank/DDBJ databases">
        <title>Colletotrichum tabacum stain YC1 causing leaf anthracnose on Nicotiana tabacum(L.) cv.</title>
        <authorList>
            <person name="Ji Z."/>
            <person name="Wang M."/>
            <person name="Zhang J."/>
            <person name="Wang N."/>
            <person name="Zhou Z."/>
        </authorList>
    </citation>
    <scope>NUCLEOTIDE SEQUENCE [LARGE SCALE GENOMIC DNA]</scope>
    <source>
        <strain evidence="4 5">YC1</strain>
    </source>
</reference>
<feature type="transmembrane region" description="Helical" evidence="2">
    <location>
        <begin position="582"/>
        <end position="600"/>
    </location>
</feature>
<dbReference type="Gene3D" id="3.40.50.1580">
    <property type="entry name" value="Nucleoside phosphorylase domain"/>
    <property type="match status" value="1"/>
</dbReference>
<dbReference type="EMBL" id="JASAOK010000047">
    <property type="protein sequence ID" value="KAK6209932.1"/>
    <property type="molecule type" value="Genomic_DNA"/>
</dbReference>
<keyword evidence="2" id="KW-0472">Membrane</keyword>
<sequence length="610" mass="69215">MADQPHGFRIAIICALPLEYDAVTLAFNELWSEASVPQGTLPEGYSRCKTGRIESHNIILLLLTGIGMISAASAATALRAAHPQLELAVLAGICGGVPSPGTEHEVLLGDVVISKKLIEYDLGRQYPGMFTRKETGDDTLGRPNKKIRSLLTTFSTKLGLKGLQARTTEIMEQLQRTAIEAKRRDYYVRPAYYLRPPAIEDILYEPENLHRHRQSSDCKQKVENFYRHTESPDHCNDDEDGIKSIVSGPEDIQSQDGSGSVRWEVRTAAVSYLAELLINDPNLAPLYVDAAKRLEDDRFFRNHGRLLKRYYLSLRSQSPNQKQKVAIEFLRPRSHRKLISLSVREKVLSYDKTRRDKVHATLPQEDERNLTLERFLNGVETPSHGHSPDSTELSPYYDEDESSSDEEDRESINTLVDLEETRSFFVSGTPLTNFKTELRNFLYPAREGVSRKLEFQLVPVGEATVPNNFRCAEFPPESEVKEGNYLYEPVPMFDVELASIPLWHLTRPGQHSDKYWITTFPKKLRYPLHREPGVYVKPTIGWGIRINEAFNLHHFLFLILLVIVIIGVIMGIYLALTADDSSAFGLAAFLAAASAIYIPYQYFAWKEKLE</sequence>
<dbReference type="SUPFAM" id="SSF53167">
    <property type="entry name" value="Purine and uridine phosphorylases"/>
    <property type="match status" value="1"/>
</dbReference>
<feature type="transmembrane region" description="Helical" evidence="2">
    <location>
        <begin position="58"/>
        <end position="78"/>
    </location>
</feature>
<dbReference type="Proteomes" id="UP001327957">
    <property type="component" value="Unassembled WGS sequence"/>
</dbReference>
<dbReference type="PANTHER" id="PTHR46082:SF6">
    <property type="entry name" value="AAA+ ATPASE DOMAIN-CONTAINING PROTEIN-RELATED"/>
    <property type="match status" value="1"/>
</dbReference>
<evidence type="ECO:0000259" key="3">
    <source>
        <dbReference type="Pfam" id="PF01048"/>
    </source>
</evidence>
<name>A0AAV9SYL0_9PEZI</name>
<evidence type="ECO:0000313" key="5">
    <source>
        <dbReference type="Proteomes" id="UP001327957"/>
    </source>
</evidence>
<keyword evidence="2" id="KW-1133">Transmembrane helix</keyword>
<dbReference type="AlphaFoldDB" id="A0AAV9SYL0"/>
<dbReference type="Pfam" id="PF01048">
    <property type="entry name" value="PNP_UDP_1"/>
    <property type="match status" value="1"/>
</dbReference>
<dbReference type="GO" id="GO:0003824">
    <property type="term" value="F:catalytic activity"/>
    <property type="evidence" value="ECO:0007669"/>
    <property type="project" value="InterPro"/>
</dbReference>
<keyword evidence="5" id="KW-1185">Reference proteome</keyword>
<comment type="caution">
    <text evidence="4">The sequence shown here is derived from an EMBL/GenBank/DDBJ whole genome shotgun (WGS) entry which is preliminary data.</text>
</comment>
<dbReference type="PANTHER" id="PTHR46082">
    <property type="entry name" value="ATP/GTP-BINDING PROTEIN-RELATED"/>
    <property type="match status" value="1"/>
</dbReference>
<dbReference type="InterPro" id="IPR035994">
    <property type="entry name" value="Nucleoside_phosphorylase_sf"/>
</dbReference>
<gene>
    <name evidence="4" type="ORF">QIS74_11516</name>
</gene>
<feature type="region of interest" description="Disordered" evidence="1">
    <location>
        <begin position="378"/>
        <end position="411"/>
    </location>
</feature>
<accession>A0AAV9SYL0</accession>
<protein>
    <recommendedName>
        <fullName evidence="3">Nucleoside phosphorylase domain-containing protein</fullName>
    </recommendedName>
</protein>
<dbReference type="GO" id="GO:0009116">
    <property type="term" value="P:nucleoside metabolic process"/>
    <property type="evidence" value="ECO:0007669"/>
    <property type="project" value="InterPro"/>
</dbReference>
<dbReference type="InterPro" id="IPR000845">
    <property type="entry name" value="Nucleoside_phosphorylase_d"/>
</dbReference>
<evidence type="ECO:0000256" key="1">
    <source>
        <dbReference type="SAM" id="MobiDB-lite"/>
    </source>
</evidence>
<feature type="transmembrane region" description="Helical" evidence="2">
    <location>
        <begin position="555"/>
        <end position="576"/>
    </location>
</feature>
<feature type="compositionally biased region" description="Acidic residues" evidence="1">
    <location>
        <begin position="397"/>
        <end position="409"/>
    </location>
</feature>
<evidence type="ECO:0000313" key="4">
    <source>
        <dbReference type="EMBL" id="KAK6209932.1"/>
    </source>
</evidence>
<proteinExistence type="predicted"/>
<dbReference type="InterPro" id="IPR053137">
    <property type="entry name" value="NLR-like"/>
</dbReference>
<feature type="domain" description="Nucleoside phosphorylase" evidence="3">
    <location>
        <begin position="9"/>
        <end position="153"/>
    </location>
</feature>